<evidence type="ECO:0000313" key="1">
    <source>
        <dbReference type="EMBL" id="KYM97751.1"/>
    </source>
</evidence>
<gene>
    <name evidence="1" type="ORF">ALC62_11562</name>
</gene>
<accession>A0A151ICG8</accession>
<reference evidence="1 2" key="1">
    <citation type="submission" date="2016-03" db="EMBL/GenBank/DDBJ databases">
        <title>Cyphomyrmex costatus WGS genome.</title>
        <authorList>
            <person name="Nygaard S."/>
            <person name="Hu H."/>
            <person name="Boomsma J."/>
            <person name="Zhang G."/>
        </authorList>
    </citation>
    <scope>NUCLEOTIDE SEQUENCE [LARGE SCALE GENOMIC DNA]</scope>
    <source>
        <strain evidence="1">MS0001</strain>
        <tissue evidence="1">Whole body</tissue>
    </source>
</reference>
<organism evidence="1 2">
    <name type="scientific">Cyphomyrmex costatus</name>
    <dbReference type="NCBI Taxonomy" id="456900"/>
    <lineage>
        <taxon>Eukaryota</taxon>
        <taxon>Metazoa</taxon>
        <taxon>Ecdysozoa</taxon>
        <taxon>Arthropoda</taxon>
        <taxon>Hexapoda</taxon>
        <taxon>Insecta</taxon>
        <taxon>Pterygota</taxon>
        <taxon>Neoptera</taxon>
        <taxon>Endopterygota</taxon>
        <taxon>Hymenoptera</taxon>
        <taxon>Apocrita</taxon>
        <taxon>Aculeata</taxon>
        <taxon>Formicoidea</taxon>
        <taxon>Formicidae</taxon>
        <taxon>Myrmicinae</taxon>
        <taxon>Cyphomyrmex</taxon>
    </lineage>
</organism>
<feature type="non-terminal residue" evidence="1">
    <location>
        <position position="1"/>
    </location>
</feature>
<evidence type="ECO:0000313" key="2">
    <source>
        <dbReference type="Proteomes" id="UP000078542"/>
    </source>
</evidence>
<name>A0A151ICG8_9HYME</name>
<keyword evidence="2" id="KW-1185">Reference proteome</keyword>
<protein>
    <submittedName>
        <fullName evidence="1">Uncharacterized protein</fullName>
    </submittedName>
</protein>
<sequence>CQRLQHDHDFLWDEVEILDEEPNYRKRIVSEMINIKRQENSLNLQTDTEGLHDIYIPLINKV</sequence>
<proteinExistence type="predicted"/>
<dbReference type="EMBL" id="KQ978057">
    <property type="protein sequence ID" value="KYM97751.1"/>
    <property type="molecule type" value="Genomic_DNA"/>
</dbReference>
<dbReference type="AlphaFoldDB" id="A0A151ICG8"/>
<dbReference type="Proteomes" id="UP000078542">
    <property type="component" value="Unassembled WGS sequence"/>
</dbReference>